<feature type="non-terminal residue" evidence="2">
    <location>
        <position position="1"/>
    </location>
</feature>
<reference evidence="2" key="1">
    <citation type="submission" date="2014-05" db="EMBL/GenBank/DDBJ databases">
        <authorList>
            <person name="Chronopoulou M."/>
        </authorList>
    </citation>
    <scope>NUCLEOTIDE SEQUENCE</scope>
    <source>
        <tissue evidence="2">Whole organism</tissue>
    </source>
</reference>
<evidence type="ECO:0000256" key="1">
    <source>
        <dbReference type="SAM" id="MobiDB-lite"/>
    </source>
</evidence>
<proteinExistence type="predicted"/>
<organism evidence="2">
    <name type="scientific">Lepeophtheirus salmonis</name>
    <name type="common">Salmon louse</name>
    <name type="synonym">Caligus salmonis</name>
    <dbReference type="NCBI Taxonomy" id="72036"/>
    <lineage>
        <taxon>Eukaryota</taxon>
        <taxon>Metazoa</taxon>
        <taxon>Ecdysozoa</taxon>
        <taxon>Arthropoda</taxon>
        <taxon>Crustacea</taxon>
        <taxon>Multicrustacea</taxon>
        <taxon>Hexanauplia</taxon>
        <taxon>Copepoda</taxon>
        <taxon>Siphonostomatoida</taxon>
        <taxon>Caligidae</taxon>
        <taxon>Lepeophtheirus</taxon>
    </lineage>
</organism>
<evidence type="ECO:0000313" key="2">
    <source>
        <dbReference type="EMBL" id="CDW48594.1"/>
    </source>
</evidence>
<feature type="region of interest" description="Disordered" evidence="1">
    <location>
        <begin position="1"/>
        <end position="29"/>
    </location>
</feature>
<sequence length="74" mass="8522">SSTLKIGSSSLIPESFSSSSSSSSVVKSLRFPRLKRSKNRREPLQILREKLIIFLFKKKEKLHNINKTTSLFRQ</sequence>
<dbReference type="EMBL" id="HACA01031233">
    <property type="protein sequence ID" value="CDW48594.1"/>
    <property type="molecule type" value="Transcribed_RNA"/>
</dbReference>
<feature type="compositionally biased region" description="Low complexity" evidence="1">
    <location>
        <begin position="8"/>
        <end position="24"/>
    </location>
</feature>
<dbReference type="AlphaFoldDB" id="A0A0K2VDQ5"/>
<protein>
    <submittedName>
        <fullName evidence="2">Uncharacterized protein</fullName>
    </submittedName>
</protein>
<name>A0A0K2VDQ5_LEPSM</name>
<accession>A0A0K2VDQ5</accession>